<dbReference type="KEGG" id="scla:SCLARK_00829"/>
<keyword evidence="1" id="KW-0812">Transmembrane</keyword>
<keyword evidence="1" id="KW-1133">Transmembrane helix</keyword>
<evidence type="ECO:0000313" key="3">
    <source>
        <dbReference type="Proteomes" id="UP000231179"/>
    </source>
</evidence>
<keyword evidence="1" id="KW-0472">Membrane</keyword>
<protein>
    <submittedName>
        <fullName evidence="2">Uncharacterized protein</fullName>
    </submittedName>
</protein>
<organism evidence="2 3">
    <name type="scientific">Spiroplasma clarkii</name>
    <dbReference type="NCBI Taxonomy" id="2139"/>
    <lineage>
        <taxon>Bacteria</taxon>
        <taxon>Bacillati</taxon>
        <taxon>Mycoplasmatota</taxon>
        <taxon>Mollicutes</taxon>
        <taxon>Entomoplasmatales</taxon>
        <taxon>Spiroplasmataceae</taxon>
        <taxon>Spiroplasma</taxon>
    </lineage>
</organism>
<sequence length="126" mass="14344">MKNKSLGSYFCHCLLALTGIIGLLFLQKTNIYHEVVVVQDQVDETGQISRKAILLTQSKINLSEIRYFTINYVTTAQNLPTKHLVYKDGLLYLEDVDLKNLQSFVSTVELYGAKTSLFKYLFASLE</sequence>
<dbReference type="EMBL" id="CP024870">
    <property type="protein sequence ID" value="ATX70869.1"/>
    <property type="molecule type" value="Genomic_DNA"/>
</dbReference>
<evidence type="ECO:0000256" key="1">
    <source>
        <dbReference type="SAM" id="Phobius"/>
    </source>
</evidence>
<keyword evidence="3" id="KW-1185">Reference proteome</keyword>
<dbReference type="RefSeq" id="WP_100254425.1">
    <property type="nucleotide sequence ID" value="NZ_CP015819.1"/>
</dbReference>
<feature type="transmembrane region" description="Helical" evidence="1">
    <location>
        <begin position="6"/>
        <end position="26"/>
    </location>
</feature>
<accession>A0A1Y0L146</accession>
<name>A0A1Y0L146_9MOLU</name>
<dbReference type="OrthoDB" id="10004866at2"/>
<dbReference type="AlphaFoldDB" id="A0A1Y0L146"/>
<gene>
    <name evidence="2" type="ORF">SCLAR_v1c05500</name>
</gene>
<dbReference type="Proteomes" id="UP000231179">
    <property type="component" value="Chromosome"/>
</dbReference>
<reference evidence="2 3" key="1">
    <citation type="submission" date="2017-11" db="EMBL/GenBank/DDBJ databases">
        <title>Complete genome sequence of Spiroplasma clarkii CN-5 (DSM 19994).</title>
        <authorList>
            <person name="Tsai Y.-M."/>
            <person name="Chang A."/>
            <person name="Lo W.-S."/>
            <person name="Kuo C.-H."/>
        </authorList>
    </citation>
    <scope>NUCLEOTIDE SEQUENCE [LARGE SCALE GENOMIC DNA]</scope>
    <source>
        <strain evidence="2 3">CN-5</strain>
    </source>
</reference>
<proteinExistence type="predicted"/>
<evidence type="ECO:0000313" key="2">
    <source>
        <dbReference type="EMBL" id="ATX70869.1"/>
    </source>
</evidence>